<keyword evidence="3" id="KW-1185">Reference proteome</keyword>
<dbReference type="EMBL" id="CAAALY010069335">
    <property type="protein sequence ID" value="VEL24729.1"/>
    <property type="molecule type" value="Genomic_DNA"/>
</dbReference>
<comment type="caution">
    <text evidence="2">The sequence shown here is derived from an EMBL/GenBank/DDBJ whole genome shotgun (WGS) entry which is preliminary data.</text>
</comment>
<organism evidence="2 3">
    <name type="scientific">Protopolystoma xenopodis</name>
    <dbReference type="NCBI Taxonomy" id="117903"/>
    <lineage>
        <taxon>Eukaryota</taxon>
        <taxon>Metazoa</taxon>
        <taxon>Spiralia</taxon>
        <taxon>Lophotrochozoa</taxon>
        <taxon>Platyhelminthes</taxon>
        <taxon>Monogenea</taxon>
        <taxon>Polyopisthocotylea</taxon>
        <taxon>Polystomatidea</taxon>
        <taxon>Polystomatidae</taxon>
        <taxon>Protopolystoma</taxon>
    </lineage>
</organism>
<feature type="compositionally biased region" description="Polar residues" evidence="1">
    <location>
        <begin position="10"/>
        <end position="52"/>
    </location>
</feature>
<gene>
    <name evidence="2" type="ORF">PXEA_LOCUS18169</name>
</gene>
<name>A0A448X0A1_9PLAT</name>
<reference evidence="2" key="1">
    <citation type="submission" date="2018-11" db="EMBL/GenBank/DDBJ databases">
        <authorList>
            <consortium name="Pathogen Informatics"/>
        </authorList>
    </citation>
    <scope>NUCLEOTIDE SEQUENCE</scope>
</reference>
<protein>
    <submittedName>
        <fullName evidence="2">Uncharacterized protein</fullName>
    </submittedName>
</protein>
<sequence>MPTGARTIRSDSAQPSTAHFTSSRPSTARFTSSRPSRAGQRTDQSSPTTLRNTECGEVKKSGRDCRDGIYDQL</sequence>
<evidence type="ECO:0000313" key="3">
    <source>
        <dbReference type="Proteomes" id="UP000784294"/>
    </source>
</evidence>
<dbReference type="Proteomes" id="UP000784294">
    <property type="component" value="Unassembled WGS sequence"/>
</dbReference>
<evidence type="ECO:0000256" key="1">
    <source>
        <dbReference type="SAM" id="MobiDB-lite"/>
    </source>
</evidence>
<dbReference type="AlphaFoldDB" id="A0A448X0A1"/>
<evidence type="ECO:0000313" key="2">
    <source>
        <dbReference type="EMBL" id="VEL24729.1"/>
    </source>
</evidence>
<accession>A0A448X0A1</accession>
<proteinExistence type="predicted"/>
<feature type="compositionally biased region" description="Basic and acidic residues" evidence="1">
    <location>
        <begin position="54"/>
        <end position="73"/>
    </location>
</feature>
<feature type="region of interest" description="Disordered" evidence="1">
    <location>
        <begin position="1"/>
        <end position="73"/>
    </location>
</feature>